<gene>
    <name evidence="1" type="ORF">XELAEV_18009449mg</name>
</gene>
<accession>A0A974I0U1</accession>
<protein>
    <submittedName>
        <fullName evidence="1">Uncharacterized protein</fullName>
    </submittedName>
</protein>
<reference evidence="2" key="1">
    <citation type="journal article" date="2016" name="Nature">
        <title>Genome evolution in the allotetraploid frog Xenopus laevis.</title>
        <authorList>
            <person name="Session A.M."/>
            <person name="Uno Y."/>
            <person name="Kwon T."/>
            <person name="Chapman J.A."/>
            <person name="Toyoda A."/>
            <person name="Takahashi S."/>
            <person name="Fukui A."/>
            <person name="Hikosaka A."/>
            <person name="Suzuki A."/>
            <person name="Kondo M."/>
            <person name="van Heeringen S.J."/>
            <person name="Quigley I."/>
            <person name="Heinz S."/>
            <person name="Ogino H."/>
            <person name="Ochi H."/>
            <person name="Hellsten U."/>
            <person name="Lyons J.B."/>
            <person name="Simakov O."/>
            <person name="Putnam N."/>
            <person name="Stites J."/>
            <person name="Kuroki Y."/>
            <person name="Tanaka T."/>
            <person name="Michiue T."/>
            <person name="Watanabe M."/>
            <person name="Bogdanovic O."/>
            <person name="Lister R."/>
            <person name="Georgiou G."/>
            <person name="Paranjpe S.S."/>
            <person name="van Kruijsbergen I."/>
            <person name="Shu S."/>
            <person name="Carlson J."/>
            <person name="Kinoshita T."/>
            <person name="Ohta Y."/>
            <person name="Mawaribuchi S."/>
            <person name="Jenkins J."/>
            <person name="Grimwood J."/>
            <person name="Schmutz J."/>
            <person name="Mitros T."/>
            <person name="Mozaffari S.V."/>
            <person name="Suzuki Y."/>
            <person name="Haramoto Y."/>
            <person name="Yamamoto T.S."/>
            <person name="Takagi C."/>
            <person name="Heald R."/>
            <person name="Miller K."/>
            <person name="Haudenschild C."/>
            <person name="Kitzman J."/>
            <person name="Nakayama T."/>
            <person name="Izutsu Y."/>
            <person name="Robert J."/>
            <person name="Fortriede J."/>
            <person name="Burns K."/>
            <person name="Lotay V."/>
            <person name="Karimi K."/>
            <person name="Yasuoka Y."/>
            <person name="Dichmann D.S."/>
            <person name="Flajnik M.F."/>
            <person name="Houston D.W."/>
            <person name="Shendure J."/>
            <person name="DuPasquier L."/>
            <person name="Vize P.D."/>
            <person name="Zorn A.M."/>
            <person name="Ito M."/>
            <person name="Marcotte E.M."/>
            <person name="Wallingford J.B."/>
            <person name="Ito Y."/>
            <person name="Asashima M."/>
            <person name="Ueno N."/>
            <person name="Matsuda Y."/>
            <person name="Veenstra G.J."/>
            <person name="Fujiyama A."/>
            <person name="Harland R.M."/>
            <person name="Taira M."/>
            <person name="Rokhsar D.S."/>
        </authorList>
    </citation>
    <scope>NUCLEOTIDE SEQUENCE [LARGE SCALE GENOMIC DNA]</scope>
    <source>
        <strain evidence="2">J</strain>
    </source>
</reference>
<evidence type="ECO:0000313" key="1">
    <source>
        <dbReference type="EMBL" id="OCT97220.1"/>
    </source>
</evidence>
<dbReference type="Proteomes" id="UP000694892">
    <property type="component" value="Chromosome 1S"/>
</dbReference>
<proteinExistence type="predicted"/>
<evidence type="ECO:0000313" key="2">
    <source>
        <dbReference type="Proteomes" id="UP000694892"/>
    </source>
</evidence>
<dbReference type="EMBL" id="CM004467">
    <property type="protein sequence ID" value="OCT97220.1"/>
    <property type="molecule type" value="Genomic_DNA"/>
</dbReference>
<name>A0A974I0U1_XENLA</name>
<organism evidence="1 2">
    <name type="scientific">Xenopus laevis</name>
    <name type="common">African clawed frog</name>
    <dbReference type="NCBI Taxonomy" id="8355"/>
    <lineage>
        <taxon>Eukaryota</taxon>
        <taxon>Metazoa</taxon>
        <taxon>Chordata</taxon>
        <taxon>Craniata</taxon>
        <taxon>Vertebrata</taxon>
        <taxon>Euteleostomi</taxon>
        <taxon>Amphibia</taxon>
        <taxon>Batrachia</taxon>
        <taxon>Anura</taxon>
        <taxon>Pipoidea</taxon>
        <taxon>Pipidae</taxon>
        <taxon>Xenopodinae</taxon>
        <taxon>Xenopus</taxon>
        <taxon>Xenopus</taxon>
    </lineage>
</organism>
<sequence>MFCYGQNYLNRERGKVRKKNKCRCKNNNPACPKSFGLEVNKNEINLWTYIFESLIKEYFMFYQKFIDL</sequence>
<dbReference type="AlphaFoldDB" id="A0A974I0U1"/>